<dbReference type="PROSITE" id="PS00213">
    <property type="entry name" value="LIPOCALIN"/>
    <property type="match status" value="1"/>
</dbReference>
<dbReference type="EMBL" id="JBIALX010000006">
    <property type="protein sequence ID" value="MFF0454854.1"/>
    <property type="molecule type" value="Genomic_DNA"/>
</dbReference>
<dbReference type="Pfam" id="PF08212">
    <property type="entry name" value="Lipocalin_2"/>
    <property type="match status" value="1"/>
</dbReference>
<proteinExistence type="predicted"/>
<dbReference type="InterPro" id="IPR047202">
    <property type="entry name" value="Lipocalin_Blc-like_dom"/>
</dbReference>
<reference evidence="2 3" key="1">
    <citation type="submission" date="2024-10" db="EMBL/GenBank/DDBJ databases">
        <title>The Natural Products Discovery Center: Release of the First 8490 Sequenced Strains for Exploring Actinobacteria Biosynthetic Diversity.</title>
        <authorList>
            <person name="Kalkreuter E."/>
            <person name="Kautsar S.A."/>
            <person name="Yang D."/>
            <person name="Bader C.D."/>
            <person name="Teijaro C.N."/>
            <person name="Fluegel L."/>
            <person name="Davis C.M."/>
            <person name="Simpson J.R."/>
            <person name="Lauterbach L."/>
            <person name="Steele A.D."/>
            <person name="Gui C."/>
            <person name="Meng S."/>
            <person name="Li G."/>
            <person name="Viehrig K."/>
            <person name="Ye F."/>
            <person name="Su P."/>
            <person name="Kiefer A.F."/>
            <person name="Nichols A."/>
            <person name="Cepeda A.J."/>
            <person name="Yan W."/>
            <person name="Fan B."/>
            <person name="Jiang Y."/>
            <person name="Adhikari A."/>
            <person name="Zheng C.-J."/>
            <person name="Schuster L."/>
            <person name="Cowan T.M."/>
            <person name="Smanski M.J."/>
            <person name="Chevrette M.G."/>
            <person name="De Carvalho L.P.S."/>
            <person name="Shen B."/>
        </authorList>
    </citation>
    <scope>NUCLEOTIDE SEQUENCE [LARGE SCALE GENOMIC DNA]</scope>
    <source>
        <strain evidence="2 3">NPDC004550</strain>
    </source>
</reference>
<dbReference type="SUPFAM" id="SSF50814">
    <property type="entry name" value="Lipocalins"/>
    <property type="match status" value="1"/>
</dbReference>
<accession>A0ABW6NI49</accession>
<dbReference type="PANTHER" id="PTHR10612:SF34">
    <property type="entry name" value="APOLIPOPROTEIN D"/>
    <property type="match status" value="1"/>
</dbReference>
<dbReference type="CDD" id="cd19438">
    <property type="entry name" value="lipocalin_Blc-like"/>
    <property type="match status" value="1"/>
</dbReference>
<name>A0ABW6NI49_9NOCA</name>
<evidence type="ECO:0000313" key="3">
    <source>
        <dbReference type="Proteomes" id="UP001601521"/>
    </source>
</evidence>
<comment type="caution">
    <text evidence="2">The sequence shown here is derived from an EMBL/GenBank/DDBJ whole genome shotgun (WGS) entry which is preliminary data.</text>
</comment>
<protein>
    <submittedName>
        <fullName evidence="2">Lipocalin family protein</fullName>
    </submittedName>
</protein>
<feature type="domain" description="Lipocalin/cytosolic fatty-acid binding" evidence="1">
    <location>
        <begin position="76"/>
        <end position="212"/>
    </location>
</feature>
<evidence type="ECO:0000313" key="2">
    <source>
        <dbReference type="EMBL" id="MFF0454854.1"/>
    </source>
</evidence>
<evidence type="ECO:0000259" key="1">
    <source>
        <dbReference type="Pfam" id="PF08212"/>
    </source>
</evidence>
<gene>
    <name evidence="2" type="ORF">ACFYTH_15940</name>
</gene>
<dbReference type="InterPro" id="IPR022272">
    <property type="entry name" value="Lipocalin_CS"/>
</dbReference>
<dbReference type="InterPro" id="IPR012674">
    <property type="entry name" value="Calycin"/>
</dbReference>
<dbReference type="PANTHER" id="PTHR10612">
    <property type="entry name" value="APOLIPOPROTEIN D"/>
    <property type="match status" value="1"/>
</dbReference>
<organism evidence="2 3">
    <name type="scientific">Nocardia africana</name>
    <dbReference type="NCBI Taxonomy" id="134964"/>
    <lineage>
        <taxon>Bacteria</taxon>
        <taxon>Bacillati</taxon>
        <taxon>Actinomycetota</taxon>
        <taxon>Actinomycetes</taxon>
        <taxon>Mycobacteriales</taxon>
        <taxon>Nocardiaceae</taxon>
        <taxon>Nocardia</taxon>
    </lineage>
</organism>
<dbReference type="Gene3D" id="2.40.128.20">
    <property type="match status" value="1"/>
</dbReference>
<sequence length="236" mass="24542">MLEHRSQVDRPGGLGGKVAGTLVGGVRRLMFFAAAAMHPARLAGVAVLATVVFGGVAAPAGASPAPAAAPAPVASLDLNRYVGTWYQVAAVPQYFNFVCARDTRAEYAALPNGDISVHNSCTTWSGAGNEIQGAARVVDPVTQAQLRVAFPGVPTQESLDGPPNYIVTALGPDYSWALVTDPYRISGFVLSRTPALDADQWNRVVAAIVAAGEQPCLYLTSPVTGGRGDITPLCRL</sequence>
<keyword evidence="3" id="KW-1185">Reference proteome</keyword>
<dbReference type="RefSeq" id="WP_387251731.1">
    <property type="nucleotide sequence ID" value="NZ_JBIALX010000006.1"/>
</dbReference>
<dbReference type="InterPro" id="IPR000566">
    <property type="entry name" value="Lipocln_cytosolic_FA-bd_dom"/>
</dbReference>
<dbReference type="Proteomes" id="UP001601521">
    <property type="component" value="Unassembled WGS sequence"/>
</dbReference>